<sequence length="263" mass="29855">MMKRMIIAGLKGGEGATTVTANLANALERLNQQTLSVDCTKMNLLRLHFSTPIQNTQGWAVNVMNNTAFYKAAYESPEGVAFFPFGELTVEETNQFKTSKKNVFNTLTNELTPLGGNDCWQLVLLDDFIENKEIYLSLLDSSDIICLVLTPDPSHYNLLHNKVFSRESFFYQKEYRIKTKFLVNQFHPEAVVSCDFLMVLQQELHDYLLPVILHYDVAIVESLANLTSLSIYAPQSQSSHDFQALAYWCLSYFSPENHPSSSL</sequence>
<protein>
    <submittedName>
        <fullName evidence="1">Cellulose synthase operon protein YhjQ</fullName>
    </submittedName>
</protein>
<reference evidence="1 2" key="1">
    <citation type="submission" date="2022-01" db="EMBL/GenBank/DDBJ databases">
        <title>Whole genome-based taxonomy of the Shewanellaceae.</title>
        <authorList>
            <person name="Martin-Rodriguez A.J."/>
        </authorList>
    </citation>
    <scope>NUCLEOTIDE SEQUENCE [LARGE SCALE GENOMIC DNA]</scope>
    <source>
        <strain evidence="1 2">DSM 17177</strain>
    </source>
</reference>
<dbReference type="Pfam" id="PF06564">
    <property type="entry name" value="CBP_BcsQ"/>
    <property type="match status" value="1"/>
</dbReference>
<dbReference type="EMBL" id="JAKIKS010000009">
    <property type="protein sequence ID" value="MCL1123638.1"/>
    <property type="molecule type" value="Genomic_DNA"/>
</dbReference>
<dbReference type="SUPFAM" id="SSF52540">
    <property type="entry name" value="P-loop containing nucleoside triphosphate hydrolases"/>
    <property type="match status" value="1"/>
</dbReference>
<dbReference type="Proteomes" id="UP001203423">
    <property type="component" value="Unassembled WGS sequence"/>
</dbReference>
<dbReference type="InterPro" id="IPR027417">
    <property type="entry name" value="P-loop_NTPase"/>
</dbReference>
<proteinExistence type="predicted"/>
<accession>A0ABT0L7H4</accession>
<dbReference type="NCBIfam" id="TIGR03371">
    <property type="entry name" value="cellulose_yhjQ"/>
    <property type="match status" value="1"/>
</dbReference>
<gene>
    <name evidence="1" type="primary">yhjQ</name>
    <name evidence="1" type="ORF">L2764_03850</name>
</gene>
<keyword evidence="2" id="KW-1185">Reference proteome</keyword>
<dbReference type="RefSeq" id="WP_248938924.1">
    <property type="nucleotide sequence ID" value="NZ_JAKIKS010000009.1"/>
</dbReference>
<dbReference type="Gene3D" id="3.40.50.300">
    <property type="entry name" value="P-loop containing nucleotide triphosphate hydrolases"/>
    <property type="match status" value="1"/>
</dbReference>
<evidence type="ECO:0000313" key="2">
    <source>
        <dbReference type="Proteomes" id="UP001203423"/>
    </source>
</evidence>
<dbReference type="InterPro" id="IPR017746">
    <property type="entry name" value="Cellulose_synthase_operon_BcsQ"/>
</dbReference>
<comment type="caution">
    <text evidence="1">The sequence shown here is derived from an EMBL/GenBank/DDBJ whole genome shotgun (WGS) entry which is preliminary data.</text>
</comment>
<organism evidence="1 2">
    <name type="scientific">Shewanella surugensis</name>
    <dbReference type="NCBI Taxonomy" id="212020"/>
    <lineage>
        <taxon>Bacteria</taxon>
        <taxon>Pseudomonadati</taxon>
        <taxon>Pseudomonadota</taxon>
        <taxon>Gammaproteobacteria</taxon>
        <taxon>Alteromonadales</taxon>
        <taxon>Shewanellaceae</taxon>
        <taxon>Shewanella</taxon>
    </lineage>
</organism>
<name>A0ABT0L7H4_9GAMM</name>
<evidence type="ECO:0000313" key="1">
    <source>
        <dbReference type="EMBL" id="MCL1123638.1"/>
    </source>
</evidence>